<dbReference type="PRINTS" id="PR00081">
    <property type="entry name" value="GDHRDH"/>
</dbReference>
<name>A0ABW0CM88_STRCD</name>
<sequence>MPEQHDNKPAAKVALVTGGSRGIGRACVLRLAQDGHDVAFCYSSQAEAAELVRKEAAQYGTRVLAARADVASADSVRGLVKQVGEELGPIDVLVTSAGIVRDNPLLLMKDDQWQETLDVNLTGTYNACRAVVFEMLKRRSGSIITVSSVAGVHGTPTQSNYASTKAGIIGFTKSVAKEVGPYGIRANAVAPGFIETDMVAGLDAGHMRKMVERVPLGRVGTADEVAELVAFLASDRAAYITGTVVQIDGGIVV</sequence>
<comment type="similarity">
    <text evidence="2 6">Belongs to the short-chain dehydrogenases/reductases (SDR) family.</text>
</comment>
<evidence type="ECO:0000256" key="6">
    <source>
        <dbReference type="RuleBase" id="RU366074"/>
    </source>
</evidence>
<comment type="function">
    <text evidence="6">Catalyzes the NADPH-dependent reduction of beta-ketoacyl-ACP substrates to beta-hydroxyacyl-ACP products, the first reductive step in the elongation cycle of fatty acid biosynthesis.</text>
</comment>
<dbReference type="NCBIfam" id="NF009466">
    <property type="entry name" value="PRK12826.1-2"/>
    <property type="match status" value="1"/>
</dbReference>
<feature type="domain" description="Ketoreductase" evidence="7">
    <location>
        <begin position="12"/>
        <end position="192"/>
    </location>
</feature>
<comment type="caution">
    <text evidence="8">The sequence shown here is derived from an EMBL/GenBank/DDBJ whole genome shotgun (WGS) entry which is preliminary data.</text>
</comment>
<evidence type="ECO:0000256" key="4">
    <source>
        <dbReference type="ARBA" id="ARBA00023002"/>
    </source>
</evidence>
<dbReference type="InterPro" id="IPR020904">
    <property type="entry name" value="Sc_DH/Rdtase_CS"/>
</dbReference>
<comment type="subunit">
    <text evidence="6">Homotetramer.</text>
</comment>
<dbReference type="Proteomes" id="UP001596263">
    <property type="component" value="Unassembled WGS sequence"/>
</dbReference>
<keyword evidence="4 6" id="KW-0560">Oxidoreductase</keyword>
<evidence type="ECO:0000313" key="8">
    <source>
        <dbReference type="EMBL" id="MFC5216356.1"/>
    </source>
</evidence>
<evidence type="ECO:0000313" key="9">
    <source>
        <dbReference type="Proteomes" id="UP001596263"/>
    </source>
</evidence>
<dbReference type="Pfam" id="PF13561">
    <property type="entry name" value="adh_short_C2"/>
    <property type="match status" value="1"/>
</dbReference>
<accession>A0ABW0CM88</accession>
<gene>
    <name evidence="8" type="primary">fabG</name>
    <name evidence="8" type="ORF">ACFPQ9_21175</name>
</gene>
<keyword evidence="6" id="KW-0444">Lipid biosynthesis</keyword>
<comment type="catalytic activity">
    <reaction evidence="5 6">
        <text>a (3R)-hydroxyacyl-[ACP] + NADP(+) = a 3-oxoacyl-[ACP] + NADPH + H(+)</text>
        <dbReference type="Rhea" id="RHEA:17397"/>
        <dbReference type="Rhea" id="RHEA-COMP:9916"/>
        <dbReference type="Rhea" id="RHEA-COMP:9945"/>
        <dbReference type="ChEBI" id="CHEBI:15378"/>
        <dbReference type="ChEBI" id="CHEBI:57783"/>
        <dbReference type="ChEBI" id="CHEBI:58349"/>
        <dbReference type="ChEBI" id="CHEBI:78776"/>
        <dbReference type="ChEBI" id="CHEBI:78827"/>
        <dbReference type="EC" id="1.1.1.100"/>
    </reaction>
</comment>
<dbReference type="InterPro" id="IPR050259">
    <property type="entry name" value="SDR"/>
</dbReference>
<dbReference type="PANTHER" id="PTHR42879">
    <property type="entry name" value="3-OXOACYL-(ACYL-CARRIER-PROTEIN) REDUCTASE"/>
    <property type="match status" value="1"/>
</dbReference>
<evidence type="ECO:0000259" key="7">
    <source>
        <dbReference type="SMART" id="SM00822"/>
    </source>
</evidence>
<dbReference type="PANTHER" id="PTHR42879:SF2">
    <property type="entry name" value="3-OXOACYL-[ACYL-CARRIER-PROTEIN] REDUCTASE FABG"/>
    <property type="match status" value="1"/>
</dbReference>
<dbReference type="RefSeq" id="WP_380855168.1">
    <property type="nucleotide sequence ID" value="NZ_JBHSKM010000012.1"/>
</dbReference>
<reference evidence="9" key="1">
    <citation type="journal article" date="2019" name="Int. J. Syst. Evol. Microbiol.">
        <title>The Global Catalogue of Microorganisms (GCM) 10K type strain sequencing project: providing services to taxonomists for standard genome sequencing and annotation.</title>
        <authorList>
            <consortium name="The Broad Institute Genomics Platform"/>
            <consortium name="The Broad Institute Genome Sequencing Center for Infectious Disease"/>
            <person name="Wu L."/>
            <person name="Ma J."/>
        </authorList>
    </citation>
    <scope>NUCLEOTIDE SEQUENCE [LARGE SCALE GENOMIC DNA]</scope>
    <source>
        <strain evidence="9">KCTC 42586</strain>
    </source>
</reference>
<dbReference type="InterPro" id="IPR057326">
    <property type="entry name" value="KR_dom"/>
</dbReference>
<keyword evidence="6" id="KW-0276">Fatty acid metabolism</keyword>
<dbReference type="PROSITE" id="PS00061">
    <property type="entry name" value="ADH_SHORT"/>
    <property type="match status" value="1"/>
</dbReference>
<evidence type="ECO:0000256" key="5">
    <source>
        <dbReference type="ARBA" id="ARBA00048508"/>
    </source>
</evidence>
<dbReference type="InterPro" id="IPR002347">
    <property type="entry name" value="SDR_fam"/>
</dbReference>
<dbReference type="SUPFAM" id="SSF51735">
    <property type="entry name" value="NAD(P)-binding Rossmann-fold domains"/>
    <property type="match status" value="1"/>
</dbReference>
<dbReference type="InterPro" id="IPR011284">
    <property type="entry name" value="3oxo_ACP_reduc"/>
</dbReference>
<evidence type="ECO:0000256" key="3">
    <source>
        <dbReference type="ARBA" id="ARBA00012948"/>
    </source>
</evidence>
<dbReference type="GO" id="GO:0004316">
    <property type="term" value="F:3-oxoacyl-[acyl-carrier-protein] reductase (NADPH) activity"/>
    <property type="evidence" value="ECO:0007669"/>
    <property type="project" value="UniProtKB-EC"/>
</dbReference>
<evidence type="ECO:0000256" key="1">
    <source>
        <dbReference type="ARBA" id="ARBA00005194"/>
    </source>
</evidence>
<keyword evidence="6" id="KW-0521">NADP</keyword>
<evidence type="ECO:0000256" key="2">
    <source>
        <dbReference type="ARBA" id="ARBA00006484"/>
    </source>
</evidence>
<dbReference type="EC" id="1.1.1.100" evidence="3 6"/>
<keyword evidence="6" id="KW-0275">Fatty acid biosynthesis</keyword>
<organism evidence="8 9">
    <name type="scientific">Streptomyces coerulescens</name>
    <dbReference type="NCBI Taxonomy" id="29304"/>
    <lineage>
        <taxon>Bacteria</taxon>
        <taxon>Bacillati</taxon>
        <taxon>Actinomycetota</taxon>
        <taxon>Actinomycetes</taxon>
        <taxon>Kitasatosporales</taxon>
        <taxon>Streptomycetaceae</taxon>
        <taxon>Streptomyces</taxon>
    </lineage>
</organism>
<proteinExistence type="inferred from homology"/>
<dbReference type="InterPro" id="IPR036291">
    <property type="entry name" value="NAD(P)-bd_dom_sf"/>
</dbReference>
<dbReference type="PRINTS" id="PR00080">
    <property type="entry name" value="SDRFAMILY"/>
</dbReference>
<keyword evidence="6" id="KW-0443">Lipid metabolism</keyword>
<protein>
    <recommendedName>
        <fullName evidence="3 6">3-oxoacyl-[acyl-carrier-protein] reductase</fullName>
        <ecNumber evidence="3 6">1.1.1.100</ecNumber>
    </recommendedName>
</protein>
<keyword evidence="9" id="KW-1185">Reference proteome</keyword>
<comment type="pathway">
    <text evidence="1 6">Lipid metabolism; fatty acid biosynthesis.</text>
</comment>
<dbReference type="EMBL" id="JBHSKM010000012">
    <property type="protein sequence ID" value="MFC5216356.1"/>
    <property type="molecule type" value="Genomic_DNA"/>
</dbReference>
<dbReference type="NCBIfam" id="TIGR01830">
    <property type="entry name" value="3oxo_ACP_reduc"/>
    <property type="match status" value="1"/>
</dbReference>
<dbReference type="Gene3D" id="3.40.50.720">
    <property type="entry name" value="NAD(P)-binding Rossmann-like Domain"/>
    <property type="match status" value="1"/>
</dbReference>
<dbReference type="SMART" id="SM00822">
    <property type="entry name" value="PKS_KR"/>
    <property type="match status" value="1"/>
</dbReference>